<dbReference type="PRINTS" id="PR00302">
    <property type="entry name" value="LUPUSLA"/>
</dbReference>
<dbReference type="Gene3D" id="3.30.70.330">
    <property type="match status" value="1"/>
</dbReference>
<dbReference type="InterPro" id="IPR000504">
    <property type="entry name" value="RRM_dom"/>
</dbReference>
<keyword evidence="2 4" id="KW-0694">RNA-binding</keyword>
<feature type="domain" description="HTH La-type RNA-binding" evidence="7">
    <location>
        <begin position="159"/>
        <end position="250"/>
    </location>
</feature>
<sequence length="491" mass="57316">MEEHNVVEKTVDCISEQVLKLEILGENNEVNRNDTNENGDQQQECEKCSSAEETEEFKNNALKYIRENYDEIEKHGTFDEEKVKQETLFSSRDLHEDISNHAESEKKETLVNTENGSDSKISTSSDDSNKKGSASSVDDENKLENLIQPEDLVLKDHFKIPNEALIDKIVRQAEFYFSDFNILKNNFLLKHVRRNKEGYVSLKLVASFRKIKSMTKDWRIVAYSLESSKLLELNVEKTKIRRIEPIPKLEETNLGKTIIVFNLPFQNPNSVELKEMFSKFGNVLHAEIMTPKSENYNTYHKRCRYYNQEIASMVFASVEFEKFEDALSALKDEESHLPKENKMNVVPLMPQIYRTKARNSRSNQYGQFSRRGSGRFKSRHDFQGHQMSNIVPFDDGRYGRPPISEKYYRRFYRSYNPHKIVHSSRSSSEIPEKVSRDAYIAQNDDARSGSFIRSRQLKMNNSMNISKPFVPRQPRYPDGTFGFRETYFDGR</sequence>
<dbReference type="GO" id="GO:1990904">
    <property type="term" value="C:ribonucleoprotein complex"/>
    <property type="evidence" value="ECO:0007669"/>
    <property type="project" value="InterPro"/>
</dbReference>
<feature type="region of interest" description="Disordered" evidence="5">
    <location>
        <begin position="359"/>
        <end position="380"/>
    </location>
</feature>
<organism evidence="8 9">
    <name type="scientific">Nephila pilipes</name>
    <name type="common">Giant wood spider</name>
    <name type="synonym">Nephila maculata</name>
    <dbReference type="NCBI Taxonomy" id="299642"/>
    <lineage>
        <taxon>Eukaryota</taxon>
        <taxon>Metazoa</taxon>
        <taxon>Ecdysozoa</taxon>
        <taxon>Arthropoda</taxon>
        <taxon>Chelicerata</taxon>
        <taxon>Arachnida</taxon>
        <taxon>Araneae</taxon>
        <taxon>Araneomorphae</taxon>
        <taxon>Entelegynae</taxon>
        <taxon>Araneoidea</taxon>
        <taxon>Nephilidae</taxon>
        <taxon>Nephila</taxon>
    </lineage>
</organism>
<proteinExistence type="predicted"/>
<evidence type="ECO:0000256" key="5">
    <source>
        <dbReference type="SAM" id="MobiDB-lite"/>
    </source>
</evidence>
<dbReference type="SUPFAM" id="SSF46785">
    <property type="entry name" value="Winged helix' DNA-binding domain"/>
    <property type="match status" value="1"/>
</dbReference>
<dbReference type="GO" id="GO:0003729">
    <property type="term" value="F:mRNA binding"/>
    <property type="evidence" value="ECO:0007669"/>
    <property type="project" value="TreeGrafter"/>
</dbReference>
<feature type="compositionally biased region" description="Basic and acidic residues" evidence="5">
    <location>
        <begin position="99"/>
        <end position="109"/>
    </location>
</feature>
<name>A0A8X6N281_NEPPI</name>
<dbReference type="SUPFAM" id="SSF54928">
    <property type="entry name" value="RNA-binding domain, RBD"/>
    <property type="match status" value="1"/>
</dbReference>
<comment type="caution">
    <text evidence="8">The sequence shown here is derived from an EMBL/GenBank/DDBJ whole genome shotgun (WGS) entry which is preliminary data.</text>
</comment>
<evidence type="ECO:0000313" key="9">
    <source>
        <dbReference type="Proteomes" id="UP000887013"/>
    </source>
</evidence>
<evidence type="ECO:0000256" key="1">
    <source>
        <dbReference type="ARBA" id="ARBA00004123"/>
    </source>
</evidence>
<comment type="subcellular location">
    <subcellularLocation>
        <location evidence="1">Nucleus</location>
    </subcellularLocation>
</comment>
<dbReference type="Gene3D" id="1.10.10.10">
    <property type="entry name" value="Winged helix-like DNA-binding domain superfamily/Winged helix DNA-binding domain"/>
    <property type="match status" value="1"/>
</dbReference>
<dbReference type="PANTHER" id="PTHR22792">
    <property type="entry name" value="LUPUS LA PROTEIN-RELATED"/>
    <property type="match status" value="1"/>
</dbReference>
<feature type="domain" description="RRM" evidence="6">
    <location>
        <begin position="256"/>
        <end position="362"/>
    </location>
</feature>
<reference evidence="8" key="1">
    <citation type="submission" date="2020-08" db="EMBL/GenBank/DDBJ databases">
        <title>Multicomponent nature underlies the extraordinary mechanical properties of spider dragline silk.</title>
        <authorList>
            <person name="Kono N."/>
            <person name="Nakamura H."/>
            <person name="Mori M."/>
            <person name="Yoshida Y."/>
            <person name="Ohtoshi R."/>
            <person name="Malay A.D."/>
            <person name="Moran D.A.P."/>
            <person name="Tomita M."/>
            <person name="Numata K."/>
            <person name="Arakawa K."/>
        </authorList>
    </citation>
    <scope>NUCLEOTIDE SEQUENCE</scope>
</reference>
<dbReference type="InterPro" id="IPR035979">
    <property type="entry name" value="RBD_domain_sf"/>
</dbReference>
<dbReference type="AlphaFoldDB" id="A0A8X6N281"/>
<dbReference type="PROSITE" id="PS50102">
    <property type="entry name" value="RRM"/>
    <property type="match status" value="1"/>
</dbReference>
<dbReference type="EMBL" id="BMAW01004634">
    <property type="protein sequence ID" value="GFS90056.1"/>
    <property type="molecule type" value="Genomic_DNA"/>
</dbReference>
<evidence type="ECO:0000256" key="3">
    <source>
        <dbReference type="ARBA" id="ARBA00023242"/>
    </source>
</evidence>
<accession>A0A8X6N281</accession>
<dbReference type="OrthoDB" id="439993at2759"/>
<gene>
    <name evidence="8" type="primary">LARP6</name>
    <name evidence="8" type="ORF">NPIL_319331</name>
</gene>
<dbReference type="Proteomes" id="UP000887013">
    <property type="component" value="Unassembled WGS sequence"/>
</dbReference>
<dbReference type="Pfam" id="PF05383">
    <property type="entry name" value="La"/>
    <property type="match status" value="1"/>
</dbReference>
<keyword evidence="9" id="KW-1185">Reference proteome</keyword>
<dbReference type="InterPro" id="IPR036388">
    <property type="entry name" value="WH-like_DNA-bd_sf"/>
</dbReference>
<dbReference type="PROSITE" id="PS50961">
    <property type="entry name" value="HTH_LA"/>
    <property type="match status" value="1"/>
</dbReference>
<feature type="region of interest" description="Disordered" evidence="5">
    <location>
        <begin position="99"/>
        <end position="141"/>
    </location>
</feature>
<evidence type="ECO:0000256" key="2">
    <source>
        <dbReference type="ARBA" id="ARBA00022884"/>
    </source>
</evidence>
<evidence type="ECO:0000259" key="6">
    <source>
        <dbReference type="PROSITE" id="PS50102"/>
    </source>
</evidence>
<dbReference type="PANTHER" id="PTHR22792:SF140">
    <property type="entry name" value="ACHILLES, ISOFORM A"/>
    <property type="match status" value="1"/>
</dbReference>
<evidence type="ECO:0000313" key="8">
    <source>
        <dbReference type="EMBL" id="GFS90056.1"/>
    </source>
</evidence>
<evidence type="ECO:0000256" key="4">
    <source>
        <dbReference type="PROSITE-ProRule" id="PRU00332"/>
    </source>
</evidence>
<dbReference type="InterPro" id="IPR045180">
    <property type="entry name" value="La_dom_prot"/>
</dbReference>
<keyword evidence="3" id="KW-0539">Nucleus</keyword>
<evidence type="ECO:0000259" key="7">
    <source>
        <dbReference type="PROSITE" id="PS50961"/>
    </source>
</evidence>
<dbReference type="InterPro" id="IPR006630">
    <property type="entry name" value="La_HTH"/>
</dbReference>
<dbReference type="SMART" id="SM00715">
    <property type="entry name" value="LA"/>
    <property type="match status" value="1"/>
</dbReference>
<dbReference type="InterPro" id="IPR002344">
    <property type="entry name" value="Lupus_La"/>
</dbReference>
<protein>
    <submittedName>
        <fullName evidence="8">La-related protein 6</fullName>
    </submittedName>
</protein>
<dbReference type="InterPro" id="IPR036390">
    <property type="entry name" value="WH_DNA-bd_sf"/>
</dbReference>
<dbReference type="FunFam" id="1.10.10.10:FF:000158">
    <property type="entry name" value="La ribonucleoprotein domain family member 7"/>
    <property type="match status" value="1"/>
</dbReference>
<dbReference type="GO" id="GO:0006396">
    <property type="term" value="P:RNA processing"/>
    <property type="evidence" value="ECO:0007669"/>
    <property type="project" value="InterPro"/>
</dbReference>
<dbReference type="InterPro" id="IPR012677">
    <property type="entry name" value="Nucleotide-bd_a/b_plait_sf"/>
</dbReference>
<feature type="region of interest" description="Disordered" evidence="5">
    <location>
        <begin position="30"/>
        <end position="56"/>
    </location>
</feature>
<dbReference type="GO" id="GO:0005634">
    <property type="term" value="C:nucleus"/>
    <property type="evidence" value="ECO:0007669"/>
    <property type="project" value="UniProtKB-SubCell"/>
</dbReference>